<dbReference type="Pfam" id="PF07678">
    <property type="entry name" value="TED_complement"/>
    <property type="match status" value="1"/>
</dbReference>
<dbReference type="InterPro" id="IPR008930">
    <property type="entry name" value="Terpenoid_cyclase/PrenylTrfase"/>
</dbReference>
<keyword evidence="5" id="KW-0472">Membrane</keyword>
<sequence>MFNFFLSVSPLLHRKVMSAPNLLGVGTAQNIFVECQDCTDESDLMVEITVMSYPTKSKRLISTSVNLTSANKFQAFGQIKIPTEGFSRDPQRKQYVYLQAQFPDVKLEKIVLVSFHSGYIFIQTDKTLYTPNSKGNTGLWKVMASFQSKPQLSYSAEFEVKDYVLPNFEVKLTNENPFFYVDSDELTINIKATYLFGEEVDGSAFGVFGVLHQDQKTNFQASLQKVSIENGVGTVTLKKEHIKQTFENISSLVGSSIFAAVNVLTDSGSEMAEAELTGIQIVTSPYTIHFKKTSRYFKPGMSFDVVIEVLNPDGSPAQGVAVMIDPGDVQGFTAANGMARLTINTVNNPQPMKITAKTKDVKISPERQASATMTALPYASQSNSYIHIGVDTAEVKNGQNMKINIHLSRQQNVQNDITYLLLSRGQLVKYGRYRTSGQIMISLIITVTKDLLPSFRIIAYYHPNDNEVVSDSVWVDVEDTCMGLLQLQSEGGSKFYEPRKIFRLKITGDPEATVGLVAVDKGVYILNSKHRLTQKKIWDTVENYDTGCTPGGGKDSMSVFYDAGLLFESNIASGTPYRQELKCLTPNRRKRSVDMMNVTTTQYKDKLEHDCCLDGIRETPTSSNCEKRSEFITDTACFEAFLHCCKEMEKKRAERKEDGLKLARSEDDDSSFMDSNEIVSRTNFPESWLWSDIKLPACPEENAKWLVNSITTWQLTGISLSKTHGICVGDPLEIVVRKDFFVDLKLPDSAVRGEQLEIKAVIHNHGPNLYTVRVDLTEAEHVCSAASKRGRYRQEMKVGAKSIRSVSFTIIPTKEGQHRIEIKAAVKESEISDGIVKMLRVVVRKKDIFYQLTYKIPVIDFVPNSPTSTQISLTGKQQRNVLKNTISGESMGGLIYQPSGCGEENMIHMTLPVIAITYLDRADLWEIVNIDQRHQALQHITTGYHNQLEYSKKDGSFARTQDVPSSTWLTAYVVKVFALANNLIAVQSEVICNAVRFLIVNTQQPNGMFMEVGSVSHKEILVRGDVLDTDSDASFTAFCVISMQESRTICAPTVHNLQASIDKAVGYLERRLPSLVNPYAVAITSYAMANENKLNREIFFKFSSPDSSYWPAPAGRVFTVEATAYALLALVRAKVSICVTEQYMELKFTCNSRLSCQATMTVYQAIAEYWTSEKEPEYDLNVDILLPGRSKPDKYNFNWDNHFATRTSKINVINQDVKVSATGPGEATLTLLLSVSQITSLYYELPKEKENNCQKFNLSVQLLPEIVLAFSFFDCITYSACSVYSYKNKERNATTPVLDIGLLTGFTVSTKDLDLVRKIRTHGLKVPYTELEIAFRVHQKLKVGILQPAAVYVYEFNTKCVRFYHPERKAGELLRLCRNDECICAEENCSMQKKGKINNDERKDKICESTSYKEYKENVNVICYLCLICYLHLFFYVLITGSYDVGAQGRQRTFLGYPHCRMALDLGVGKTFLMMGTSGDIFKDEKSQSYQYVLGERTWIEYWPTVTECTTEEHNSTCSAIDEMVNEYMIRGCRN</sequence>
<dbReference type="SMART" id="SM00104">
    <property type="entry name" value="ANATO"/>
    <property type="match status" value="1"/>
</dbReference>
<dbReference type="GO" id="GO:0005615">
    <property type="term" value="C:extracellular space"/>
    <property type="evidence" value="ECO:0007669"/>
    <property type="project" value="InterPro"/>
</dbReference>
<accession>A0A669DNB0</accession>
<evidence type="ECO:0000259" key="6">
    <source>
        <dbReference type="PROSITE" id="PS01178"/>
    </source>
</evidence>
<dbReference type="PROSITE" id="PS00477">
    <property type="entry name" value="ALPHA_2_MACROGLOBULIN"/>
    <property type="match status" value="1"/>
</dbReference>
<dbReference type="Pfam" id="PF07703">
    <property type="entry name" value="A2M_BRD"/>
    <property type="match status" value="1"/>
</dbReference>
<evidence type="ECO:0000256" key="4">
    <source>
        <dbReference type="ARBA" id="ARBA00023157"/>
    </source>
</evidence>
<dbReference type="InterPro" id="IPR008993">
    <property type="entry name" value="TIMP-like_OB-fold"/>
</dbReference>
<evidence type="ECO:0000313" key="8">
    <source>
        <dbReference type="Ensembl" id="ENSONIP00000060320.1"/>
    </source>
</evidence>
<reference evidence="8" key="3">
    <citation type="submission" date="2025-09" db="UniProtKB">
        <authorList>
            <consortium name="Ensembl"/>
        </authorList>
    </citation>
    <scope>IDENTIFICATION</scope>
</reference>
<dbReference type="InterPro" id="IPR009048">
    <property type="entry name" value="A-macroglobulin_rcpt-bd"/>
</dbReference>
<evidence type="ECO:0000313" key="9">
    <source>
        <dbReference type="Proteomes" id="UP000005207"/>
    </source>
</evidence>
<dbReference type="Gene3D" id="2.60.40.10">
    <property type="entry name" value="Immunoglobulins"/>
    <property type="match status" value="2"/>
</dbReference>
<dbReference type="InterPro" id="IPR000020">
    <property type="entry name" value="Anaphylatoxin/fibulin"/>
</dbReference>
<dbReference type="CDD" id="cd02896">
    <property type="entry name" value="complement_C3_C4_C5"/>
    <property type="match status" value="1"/>
</dbReference>
<dbReference type="CDD" id="cd00017">
    <property type="entry name" value="ANATO"/>
    <property type="match status" value="1"/>
</dbReference>
<feature type="transmembrane region" description="Helical" evidence="5">
    <location>
        <begin position="1421"/>
        <end position="1443"/>
    </location>
</feature>
<dbReference type="GO" id="GO:0004866">
    <property type="term" value="F:endopeptidase inhibitor activity"/>
    <property type="evidence" value="ECO:0007669"/>
    <property type="project" value="InterPro"/>
</dbReference>
<dbReference type="FunFam" id="2.60.40.1940:FF:000001">
    <property type="entry name" value="Complement component C3"/>
    <property type="match status" value="1"/>
</dbReference>
<evidence type="ECO:0000256" key="2">
    <source>
        <dbReference type="ARBA" id="ARBA00022525"/>
    </source>
</evidence>
<comment type="subcellular location">
    <subcellularLocation>
        <location evidence="1">Secreted</location>
    </subcellularLocation>
</comment>
<dbReference type="Gene3D" id="1.50.10.20">
    <property type="match status" value="1"/>
</dbReference>
<dbReference type="Gene3D" id="1.20.91.20">
    <property type="entry name" value="Anaphylotoxins (complement system)"/>
    <property type="match status" value="1"/>
</dbReference>
<dbReference type="FunFam" id="2.60.40.10:FF:000155">
    <property type="entry name" value="complement C3 isoform X1"/>
    <property type="match status" value="1"/>
</dbReference>
<dbReference type="Pfam" id="PF17791">
    <property type="entry name" value="MG3"/>
    <property type="match status" value="1"/>
</dbReference>
<dbReference type="InterPro" id="IPR011626">
    <property type="entry name" value="Alpha-macroglobulin_TED"/>
</dbReference>
<dbReference type="Pfam" id="PF01821">
    <property type="entry name" value="ANATO"/>
    <property type="match status" value="1"/>
</dbReference>
<dbReference type="PROSITE" id="PS01178">
    <property type="entry name" value="ANAPHYLATOXIN_2"/>
    <property type="match status" value="1"/>
</dbReference>
<dbReference type="InterPro" id="IPR011625">
    <property type="entry name" value="A2M_N_BRD"/>
</dbReference>
<dbReference type="SUPFAM" id="SSF50242">
    <property type="entry name" value="TIMP-like"/>
    <property type="match status" value="1"/>
</dbReference>
<dbReference type="Gene3D" id="2.20.130.20">
    <property type="match status" value="1"/>
</dbReference>
<dbReference type="InterPro" id="IPR040839">
    <property type="entry name" value="MG4"/>
</dbReference>
<dbReference type="SMART" id="SM00643">
    <property type="entry name" value="C345C"/>
    <property type="match status" value="1"/>
</dbReference>
<dbReference type="InterPro" id="IPR001134">
    <property type="entry name" value="Netrin_domain"/>
</dbReference>
<dbReference type="InterPro" id="IPR041555">
    <property type="entry name" value="MG3"/>
</dbReference>
<keyword evidence="4" id="KW-1015">Disulfide bond</keyword>
<dbReference type="Proteomes" id="UP000005207">
    <property type="component" value="Linkage group LG6"/>
</dbReference>
<dbReference type="PROSITE" id="PS50189">
    <property type="entry name" value="NTR"/>
    <property type="match status" value="1"/>
</dbReference>
<evidence type="ECO:0008006" key="10">
    <source>
        <dbReference type="Google" id="ProtNLM"/>
    </source>
</evidence>
<dbReference type="Gene3D" id="6.20.50.160">
    <property type="match status" value="1"/>
</dbReference>
<dbReference type="Gene3D" id="2.40.50.120">
    <property type="match status" value="1"/>
</dbReference>
<dbReference type="SMART" id="SM01419">
    <property type="entry name" value="Thiol-ester_cl"/>
    <property type="match status" value="1"/>
</dbReference>
<gene>
    <name evidence="8" type="primary">LOC100691379</name>
</gene>
<keyword evidence="9" id="KW-1185">Reference proteome</keyword>
<evidence type="ECO:0000256" key="3">
    <source>
        <dbReference type="ARBA" id="ARBA00022966"/>
    </source>
</evidence>
<evidence type="ECO:0000256" key="1">
    <source>
        <dbReference type="ARBA" id="ARBA00004613"/>
    </source>
</evidence>
<dbReference type="InterPro" id="IPR036595">
    <property type="entry name" value="A-macroglobulin_rcpt-bd_sf"/>
</dbReference>
<dbReference type="Pfam" id="PF17789">
    <property type="entry name" value="MG4"/>
    <property type="match status" value="1"/>
</dbReference>
<dbReference type="Pfam" id="PF07677">
    <property type="entry name" value="A2M_recep"/>
    <property type="match status" value="1"/>
</dbReference>
<dbReference type="InterPro" id="IPR048848">
    <property type="entry name" value="C3_CUB2"/>
</dbReference>
<keyword evidence="2" id="KW-0964">Secreted</keyword>
<dbReference type="InterPro" id="IPR013783">
    <property type="entry name" value="Ig-like_fold"/>
</dbReference>
<dbReference type="Ensembl" id="ENSONIT00000062476.1">
    <property type="protein sequence ID" value="ENSONIP00000060320.1"/>
    <property type="gene ID" value="ENSONIG00000016413.2"/>
</dbReference>
<organism evidence="8 9">
    <name type="scientific">Oreochromis niloticus</name>
    <name type="common">Nile tilapia</name>
    <name type="synonym">Tilapia nilotica</name>
    <dbReference type="NCBI Taxonomy" id="8128"/>
    <lineage>
        <taxon>Eukaryota</taxon>
        <taxon>Metazoa</taxon>
        <taxon>Chordata</taxon>
        <taxon>Craniata</taxon>
        <taxon>Vertebrata</taxon>
        <taxon>Euteleostomi</taxon>
        <taxon>Actinopterygii</taxon>
        <taxon>Neopterygii</taxon>
        <taxon>Teleostei</taxon>
        <taxon>Neoteleostei</taxon>
        <taxon>Acanthomorphata</taxon>
        <taxon>Ovalentaria</taxon>
        <taxon>Cichlomorphae</taxon>
        <taxon>Cichliformes</taxon>
        <taxon>Cichlidae</taxon>
        <taxon>African cichlids</taxon>
        <taxon>Pseudocrenilabrinae</taxon>
        <taxon>Oreochromini</taxon>
        <taxon>Oreochromis</taxon>
    </lineage>
</organism>
<name>A0A669DNB0_ORENI</name>
<dbReference type="InterPro" id="IPR018933">
    <property type="entry name" value="Netrin_module_non-TIMP"/>
</dbReference>
<dbReference type="Pfam" id="PF00207">
    <property type="entry name" value="A2M"/>
    <property type="match status" value="1"/>
</dbReference>
<dbReference type="InterPro" id="IPR047565">
    <property type="entry name" value="Alpha-macroglob_thiol-ester_cl"/>
</dbReference>
<dbReference type="Gene3D" id="2.60.120.1540">
    <property type="match status" value="1"/>
</dbReference>
<dbReference type="Pfam" id="PF21308">
    <property type="entry name" value="C3_CUB2"/>
    <property type="match status" value="1"/>
</dbReference>
<dbReference type="SUPFAM" id="SSF47686">
    <property type="entry name" value="Anaphylotoxins (complement system)"/>
    <property type="match status" value="1"/>
</dbReference>
<reference evidence="8" key="2">
    <citation type="submission" date="2025-08" db="UniProtKB">
        <authorList>
            <consortium name="Ensembl"/>
        </authorList>
    </citation>
    <scope>IDENTIFICATION</scope>
</reference>
<dbReference type="PANTHER" id="PTHR11412:SF81">
    <property type="entry name" value="COMPLEMENT C3"/>
    <property type="match status" value="1"/>
</dbReference>
<dbReference type="SMART" id="SM01359">
    <property type="entry name" value="A2M_N_2"/>
    <property type="match status" value="1"/>
</dbReference>
<keyword evidence="3" id="KW-0882">Thioester bond</keyword>
<dbReference type="SMART" id="SM01360">
    <property type="entry name" value="A2M"/>
    <property type="match status" value="1"/>
</dbReference>
<dbReference type="Gene3D" id="2.60.40.1930">
    <property type="match status" value="4"/>
</dbReference>
<keyword evidence="5" id="KW-0812">Transmembrane</keyword>
<keyword evidence="5" id="KW-1133">Transmembrane helix</keyword>
<dbReference type="SUPFAM" id="SSF49410">
    <property type="entry name" value="Alpha-macroglobulin receptor domain"/>
    <property type="match status" value="1"/>
</dbReference>
<dbReference type="InterPro" id="IPR001599">
    <property type="entry name" value="Macroglobln_a2"/>
</dbReference>
<proteinExistence type="predicted"/>
<reference evidence="9" key="1">
    <citation type="submission" date="2012-01" db="EMBL/GenBank/DDBJ databases">
        <title>The Genome Sequence of Oreochromis niloticus (Nile Tilapia).</title>
        <authorList>
            <consortium name="Broad Institute Genome Assembly Team"/>
            <consortium name="Broad Institute Sequencing Platform"/>
            <person name="Di Palma F."/>
            <person name="Johnson J."/>
            <person name="Lander E.S."/>
            <person name="Lindblad-Toh K."/>
        </authorList>
    </citation>
    <scope>NUCLEOTIDE SEQUENCE [LARGE SCALE GENOMIC DNA]</scope>
</reference>
<evidence type="ECO:0000256" key="5">
    <source>
        <dbReference type="SAM" id="Phobius"/>
    </source>
</evidence>
<dbReference type="InterPro" id="IPR041425">
    <property type="entry name" value="C3/4/5_MG1"/>
</dbReference>
<dbReference type="InterPro" id="IPR050473">
    <property type="entry name" value="A2M/Complement_sys"/>
</dbReference>
<dbReference type="Gene3D" id="2.60.40.690">
    <property type="entry name" value="Alpha-macroglobulin, receptor-binding domain"/>
    <property type="match status" value="1"/>
</dbReference>
<dbReference type="PANTHER" id="PTHR11412">
    <property type="entry name" value="MACROGLOBULIN / COMPLEMENT"/>
    <property type="match status" value="1"/>
</dbReference>
<evidence type="ECO:0000259" key="7">
    <source>
        <dbReference type="PROSITE" id="PS50189"/>
    </source>
</evidence>
<dbReference type="Gene3D" id="2.60.40.1940">
    <property type="match status" value="1"/>
</dbReference>
<dbReference type="InterPro" id="IPR019742">
    <property type="entry name" value="MacrogloblnA2_CS"/>
</dbReference>
<dbReference type="Pfam" id="PF01759">
    <property type="entry name" value="NTR"/>
    <property type="match status" value="1"/>
</dbReference>
<dbReference type="GeneTree" id="ENSGT00940000154063"/>
<dbReference type="SMART" id="SM01361">
    <property type="entry name" value="A2M_recep"/>
    <property type="match status" value="1"/>
</dbReference>
<dbReference type="InterPro" id="IPR018081">
    <property type="entry name" value="Anaphylatoxin_comp_syst"/>
</dbReference>
<dbReference type="SUPFAM" id="SSF48239">
    <property type="entry name" value="Terpenoid cyclases/Protein prenyltransferases"/>
    <property type="match status" value="1"/>
</dbReference>
<feature type="domain" description="NTR" evidence="7">
    <location>
        <begin position="1389"/>
        <end position="1533"/>
    </location>
</feature>
<protein>
    <recommendedName>
        <fullName evidence="10">Anaphylatoxin-like domain-containing protein</fullName>
    </recommendedName>
</protein>
<feature type="domain" description="Anaphylatoxin-like" evidence="6">
    <location>
        <begin position="611"/>
        <end position="645"/>
    </location>
</feature>
<dbReference type="Pfam" id="PF17790">
    <property type="entry name" value="MG1"/>
    <property type="match status" value="1"/>
</dbReference>